<dbReference type="EMBL" id="BGZK01000199">
    <property type="protein sequence ID" value="GBP27768.1"/>
    <property type="molecule type" value="Genomic_DNA"/>
</dbReference>
<dbReference type="OrthoDB" id="5949187at2759"/>
<reference evidence="2 3" key="1">
    <citation type="journal article" date="2019" name="Commun. Biol.">
        <title>The bagworm genome reveals a unique fibroin gene that provides high tensile strength.</title>
        <authorList>
            <person name="Kono N."/>
            <person name="Nakamura H."/>
            <person name="Ohtoshi R."/>
            <person name="Tomita M."/>
            <person name="Numata K."/>
            <person name="Arakawa K."/>
        </authorList>
    </citation>
    <scope>NUCLEOTIDE SEQUENCE [LARGE SCALE GENOMIC DNA]</scope>
</reference>
<gene>
    <name evidence="2" type="ORF">EVAR_94170_1</name>
</gene>
<accession>A0A4C1UMV7</accession>
<dbReference type="Proteomes" id="UP000299102">
    <property type="component" value="Unassembled WGS sequence"/>
</dbReference>
<dbReference type="Pfam" id="PF15882">
    <property type="entry name" value="DUF4735"/>
    <property type="match status" value="1"/>
</dbReference>
<evidence type="ECO:0000256" key="1">
    <source>
        <dbReference type="SAM" id="SignalP"/>
    </source>
</evidence>
<protein>
    <submittedName>
        <fullName evidence="2">Uncharacterized protein</fullName>
    </submittedName>
</protein>
<dbReference type="PANTHER" id="PTHR33539">
    <property type="entry name" value="UPF0764 PROTEIN C16ORF89"/>
    <property type="match status" value="1"/>
</dbReference>
<dbReference type="InterPro" id="IPR031751">
    <property type="entry name" value="DUF4735"/>
</dbReference>
<evidence type="ECO:0000313" key="2">
    <source>
        <dbReference type="EMBL" id="GBP27768.1"/>
    </source>
</evidence>
<evidence type="ECO:0000313" key="3">
    <source>
        <dbReference type="Proteomes" id="UP000299102"/>
    </source>
</evidence>
<keyword evidence="1" id="KW-0732">Signal</keyword>
<proteinExistence type="predicted"/>
<comment type="caution">
    <text evidence="2">The sequence shown here is derived from an EMBL/GenBank/DDBJ whole genome shotgun (WGS) entry which is preliminary data.</text>
</comment>
<dbReference type="AlphaFoldDB" id="A0A4C1UMV7"/>
<dbReference type="STRING" id="151549.A0A4C1UMV7"/>
<organism evidence="2 3">
    <name type="scientific">Eumeta variegata</name>
    <name type="common">Bagworm moth</name>
    <name type="synonym">Eumeta japonica</name>
    <dbReference type="NCBI Taxonomy" id="151549"/>
    <lineage>
        <taxon>Eukaryota</taxon>
        <taxon>Metazoa</taxon>
        <taxon>Ecdysozoa</taxon>
        <taxon>Arthropoda</taxon>
        <taxon>Hexapoda</taxon>
        <taxon>Insecta</taxon>
        <taxon>Pterygota</taxon>
        <taxon>Neoptera</taxon>
        <taxon>Endopterygota</taxon>
        <taxon>Lepidoptera</taxon>
        <taxon>Glossata</taxon>
        <taxon>Ditrysia</taxon>
        <taxon>Tineoidea</taxon>
        <taxon>Psychidae</taxon>
        <taxon>Oiketicinae</taxon>
        <taxon>Eumeta</taxon>
    </lineage>
</organism>
<dbReference type="GO" id="GO:0016020">
    <property type="term" value="C:membrane"/>
    <property type="evidence" value="ECO:0007669"/>
    <property type="project" value="TreeGrafter"/>
</dbReference>
<dbReference type="PANTHER" id="PTHR33539:SF1">
    <property type="entry name" value="UPF0764 PROTEIN C16ORF89"/>
    <property type="match status" value="1"/>
</dbReference>
<sequence>MRAHNLKYFVLIFFLTHCCSQSEFEDDENDEFKLMRYINVLDEIIQFAYKFRNNIFINLGLGLFLAKVTSLFNETTWLRRIRNYENKVLLKTLGDGPIPDTVSWETYMERINQGSSTPDRYQSIDCMASVGENPLNTGNRMTRCRIREDCYEAISDGTGDGYALTHRLLIILVGHFGRNCYIFSKNRDENLIQDMCAWAFKEAQYIAEEGYLLRDLMMEQISLCTLNGYSEFMQHDWFSKFSELQSAAGCFAEDLDGDCREHPTAVAASSFAAAVRFLCQELY</sequence>
<name>A0A4C1UMV7_EUMVA</name>
<feature type="signal peptide" evidence="1">
    <location>
        <begin position="1"/>
        <end position="21"/>
    </location>
</feature>
<feature type="chain" id="PRO_5020038875" evidence="1">
    <location>
        <begin position="22"/>
        <end position="283"/>
    </location>
</feature>
<keyword evidence="3" id="KW-1185">Reference proteome</keyword>
<dbReference type="GO" id="GO:0005829">
    <property type="term" value="C:cytosol"/>
    <property type="evidence" value="ECO:0007669"/>
    <property type="project" value="TreeGrafter"/>
</dbReference>